<accession>A0AAV4LH89</accession>
<organism evidence="1 2">
    <name type="scientific">Collibacillus ludicampi</name>
    <dbReference type="NCBI Taxonomy" id="2771369"/>
    <lineage>
        <taxon>Bacteria</taxon>
        <taxon>Bacillati</taxon>
        <taxon>Bacillota</taxon>
        <taxon>Bacilli</taxon>
        <taxon>Bacillales</taxon>
        <taxon>Alicyclobacillaceae</taxon>
        <taxon>Collibacillus</taxon>
    </lineage>
</organism>
<comment type="caution">
    <text evidence="1">The sequence shown here is derived from an EMBL/GenBank/DDBJ whole genome shotgun (WGS) entry which is preliminary data.</text>
</comment>
<gene>
    <name evidence="1" type="ORF">DNHGIG_26940</name>
</gene>
<dbReference type="RefSeq" id="WP_282200164.1">
    <property type="nucleotide sequence ID" value="NZ_BOQE01000001.1"/>
</dbReference>
<dbReference type="InterPro" id="IPR015064">
    <property type="entry name" value="Sda"/>
</dbReference>
<dbReference type="SUPFAM" id="SSF100985">
    <property type="entry name" value="Sporulation inhibitor Sda"/>
    <property type="match status" value="1"/>
</dbReference>
<evidence type="ECO:0008006" key="3">
    <source>
        <dbReference type="Google" id="ProtNLM"/>
    </source>
</evidence>
<evidence type="ECO:0000313" key="1">
    <source>
        <dbReference type="EMBL" id="GIM47145.1"/>
    </source>
</evidence>
<dbReference type="Proteomes" id="UP001057291">
    <property type="component" value="Unassembled WGS sequence"/>
</dbReference>
<reference evidence="1" key="1">
    <citation type="journal article" date="2023" name="Int. J. Syst. Evol. Microbiol.">
        <title>Collibacillus ludicampi gen. nov., sp. nov., a new soil bacterium of the family Alicyclobacillaceae.</title>
        <authorList>
            <person name="Jojima T."/>
            <person name="Ioku Y."/>
            <person name="Fukuta Y."/>
            <person name="Shirasaka N."/>
            <person name="Matsumura Y."/>
            <person name="Mori M."/>
        </authorList>
    </citation>
    <scope>NUCLEOTIDE SEQUENCE</scope>
    <source>
        <strain evidence="1">TP075</strain>
    </source>
</reference>
<protein>
    <recommendedName>
        <fullName evidence="3">Sporulation histidine kinase inhibitor Sda</fullName>
    </recommendedName>
</protein>
<evidence type="ECO:0000313" key="2">
    <source>
        <dbReference type="Proteomes" id="UP001057291"/>
    </source>
</evidence>
<keyword evidence="2" id="KW-1185">Reference proteome</keyword>
<proteinExistence type="predicted"/>
<dbReference type="Pfam" id="PF08970">
    <property type="entry name" value="Sda"/>
    <property type="match status" value="1"/>
</dbReference>
<sequence length="46" mass="5249">MHQLSDEILIEAYLQAIEQKLDAHFINLLLEEIQSRGINIDALKAS</sequence>
<dbReference type="AlphaFoldDB" id="A0AAV4LH89"/>
<dbReference type="InterPro" id="IPR036916">
    <property type="entry name" value="Sda_sf"/>
</dbReference>
<dbReference type="EMBL" id="BOQE01000001">
    <property type="protein sequence ID" value="GIM47145.1"/>
    <property type="molecule type" value="Genomic_DNA"/>
</dbReference>
<name>A0AAV4LH89_9BACL</name>
<dbReference type="Gene3D" id="1.10.287.1100">
    <property type="entry name" value="Sporulation inhibitor A"/>
    <property type="match status" value="1"/>
</dbReference>